<dbReference type="InterPro" id="IPR011009">
    <property type="entry name" value="Kinase-like_dom_sf"/>
</dbReference>
<comment type="caution">
    <text evidence="2">The sequence shown here is derived from an EMBL/GenBank/DDBJ whole genome shotgun (WGS) entry which is preliminary data.</text>
</comment>
<protein>
    <submittedName>
        <fullName evidence="2">Phosphotransferase</fullName>
    </submittedName>
</protein>
<proteinExistence type="predicted"/>
<dbReference type="InterPro" id="IPR002575">
    <property type="entry name" value="Aminoglycoside_PTrfase"/>
</dbReference>
<dbReference type="AlphaFoldDB" id="A0A9J6PHF1"/>
<gene>
    <name evidence="2" type="ORF">NJQ99_12465</name>
</gene>
<name>A0A9J6PHF1_9PROT</name>
<dbReference type="EMBL" id="JAMZFT010000002">
    <property type="protein sequence ID" value="MCP1337227.1"/>
    <property type="molecule type" value="Genomic_DNA"/>
</dbReference>
<reference evidence="2" key="1">
    <citation type="submission" date="2022-06" db="EMBL/GenBank/DDBJ databases">
        <title>Isolation and Genomics of Futiania mangrovii gen. nov., sp. nov., a Rare and Metabolically-versatile member in the Class Alphaproteobacteria.</title>
        <authorList>
            <person name="Liu L."/>
            <person name="Huang W.-C."/>
            <person name="Pan J."/>
            <person name="Li J."/>
            <person name="Huang Y."/>
            <person name="Du H."/>
            <person name="Liu Y."/>
            <person name="Li M."/>
        </authorList>
    </citation>
    <scope>NUCLEOTIDE SEQUENCE</scope>
    <source>
        <strain evidence="2">FT118</strain>
    </source>
</reference>
<evidence type="ECO:0000259" key="1">
    <source>
        <dbReference type="Pfam" id="PF01636"/>
    </source>
</evidence>
<dbReference type="SUPFAM" id="SSF56112">
    <property type="entry name" value="Protein kinase-like (PK-like)"/>
    <property type="match status" value="1"/>
</dbReference>
<accession>A0A9J6PHF1</accession>
<dbReference type="Gene3D" id="3.30.200.20">
    <property type="entry name" value="Phosphorylase Kinase, domain 1"/>
    <property type="match status" value="1"/>
</dbReference>
<evidence type="ECO:0000313" key="2">
    <source>
        <dbReference type="EMBL" id="MCP1337227.1"/>
    </source>
</evidence>
<feature type="domain" description="Aminoglycoside phosphotransferase" evidence="1">
    <location>
        <begin position="27"/>
        <end position="265"/>
    </location>
</feature>
<dbReference type="Proteomes" id="UP001055804">
    <property type="component" value="Unassembled WGS sequence"/>
</dbReference>
<sequence length="352" mass="38287">MSETGTVNRAHAARAFLDASGWRGARIAPLAGDASFRRYARVTRPGATAMLMDADPATGEDVRPFLRVTALLRGAGFAAPMILAADEAQGFLLLEDLGDALFAHVLAHDDDPHLEETLYAAAVDVLAALHTGQAPGADARAAAHLPPYDDARLEAEAGLLLDWYMPAATGAAVPAEAAEEWRAVWAELLALVRVGGDVVCLRDYHAENLIWQPERAGLDRVRLIDYQDAVTGPAAYDLVSLVEDARRDLAPGLGDVMIARYLNAAGVADREAFLTSYAVLGAQRNAKIVGIFARLWRRDGKPRYLGLLPRVFGHLAHDLAHPALAPLAHWFARWLPRERWERDVAYLKETAK</sequence>
<evidence type="ECO:0000313" key="3">
    <source>
        <dbReference type="Proteomes" id="UP001055804"/>
    </source>
</evidence>
<keyword evidence="3" id="KW-1185">Reference proteome</keyword>
<dbReference type="Pfam" id="PF01636">
    <property type="entry name" value="APH"/>
    <property type="match status" value="1"/>
</dbReference>
<organism evidence="2 3">
    <name type="scientific">Futiania mangrovi</name>
    <dbReference type="NCBI Taxonomy" id="2959716"/>
    <lineage>
        <taxon>Bacteria</taxon>
        <taxon>Pseudomonadati</taxon>
        <taxon>Pseudomonadota</taxon>
        <taxon>Alphaproteobacteria</taxon>
        <taxon>Futianiales</taxon>
        <taxon>Futianiaceae</taxon>
        <taxon>Futiania</taxon>
    </lineage>
</organism>
<dbReference type="RefSeq" id="WP_269333156.1">
    <property type="nucleotide sequence ID" value="NZ_JAMZFT010000002.1"/>
</dbReference>
<dbReference type="Gene3D" id="3.90.1200.10">
    <property type="match status" value="1"/>
</dbReference>